<keyword evidence="7 16" id="KW-0106">Calcium</keyword>
<dbReference type="PROSITE" id="PS00435">
    <property type="entry name" value="PEROXIDASE_1"/>
    <property type="match status" value="2"/>
</dbReference>
<evidence type="ECO:0000256" key="17">
    <source>
        <dbReference type="PIRSR" id="PIRSR600823-4"/>
    </source>
</evidence>
<evidence type="ECO:0000313" key="21">
    <source>
        <dbReference type="EMBL" id="WOL19145.1"/>
    </source>
</evidence>
<protein>
    <recommendedName>
        <fullName evidence="13">Peroxidase 1</fullName>
        <ecNumber evidence="3">1.11.1.7</ecNumber>
    </recommendedName>
</protein>
<keyword evidence="8" id="KW-0560">Oxidoreductase</keyword>
<evidence type="ECO:0000256" key="12">
    <source>
        <dbReference type="ARBA" id="ARBA00023324"/>
    </source>
</evidence>
<dbReference type="InterPro" id="IPR033905">
    <property type="entry name" value="Secretory_peroxidase"/>
</dbReference>
<feature type="disulfide bond" evidence="18">
    <location>
        <begin position="40"/>
        <end position="120"/>
    </location>
</feature>
<dbReference type="GO" id="GO:0042744">
    <property type="term" value="P:hydrogen peroxide catabolic process"/>
    <property type="evidence" value="ECO:0007669"/>
    <property type="project" value="UniProtKB-KW"/>
</dbReference>
<dbReference type="Gene3D" id="1.10.520.10">
    <property type="match status" value="2"/>
</dbReference>
<feature type="binding site" evidence="16">
    <location>
        <position position="75"/>
    </location>
    <ligand>
        <name>Ca(2+)</name>
        <dbReference type="ChEBI" id="CHEBI:29108"/>
        <label>1</label>
    </ligand>
</feature>
<dbReference type="SUPFAM" id="SSF48113">
    <property type="entry name" value="Heme-dependent peroxidases"/>
    <property type="match status" value="2"/>
</dbReference>
<keyword evidence="22" id="KW-1185">Reference proteome</keyword>
<dbReference type="AlphaFoldDB" id="A0AAQ3L2Y5"/>
<feature type="binding site" evidence="16">
    <location>
        <position position="93"/>
    </location>
    <ligand>
        <name>Ca(2+)</name>
        <dbReference type="ChEBI" id="CHEBI:29108"/>
        <label>1</label>
    </ligand>
</feature>
<feature type="signal peptide" evidence="19">
    <location>
        <begin position="1"/>
        <end position="28"/>
    </location>
</feature>
<evidence type="ECO:0000256" key="3">
    <source>
        <dbReference type="ARBA" id="ARBA00012313"/>
    </source>
</evidence>
<name>A0AAQ3L2Y5_9LILI</name>
<feature type="binding site" evidence="16">
    <location>
        <position position="77"/>
    </location>
    <ligand>
        <name>Ca(2+)</name>
        <dbReference type="ChEBI" id="CHEBI:29108"/>
        <label>1</label>
    </ligand>
</feature>
<organism evidence="21 22">
    <name type="scientific">Canna indica</name>
    <name type="common">Indian-shot</name>
    <dbReference type="NCBI Taxonomy" id="4628"/>
    <lineage>
        <taxon>Eukaryota</taxon>
        <taxon>Viridiplantae</taxon>
        <taxon>Streptophyta</taxon>
        <taxon>Embryophyta</taxon>
        <taxon>Tracheophyta</taxon>
        <taxon>Spermatophyta</taxon>
        <taxon>Magnoliopsida</taxon>
        <taxon>Liliopsida</taxon>
        <taxon>Zingiberales</taxon>
        <taxon>Cannaceae</taxon>
        <taxon>Canna</taxon>
    </lineage>
</organism>
<dbReference type="InterPro" id="IPR000823">
    <property type="entry name" value="Peroxidase_pln"/>
</dbReference>
<dbReference type="Proteomes" id="UP001327560">
    <property type="component" value="Chromosome 9"/>
</dbReference>
<evidence type="ECO:0000256" key="8">
    <source>
        <dbReference type="ARBA" id="ARBA00023002"/>
    </source>
</evidence>
<evidence type="ECO:0000259" key="20">
    <source>
        <dbReference type="PROSITE" id="PS50873"/>
    </source>
</evidence>
<dbReference type="PROSITE" id="PS50873">
    <property type="entry name" value="PEROXIDASE_4"/>
    <property type="match status" value="2"/>
</dbReference>
<feature type="binding site" evidence="16">
    <location>
        <position position="243"/>
    </location>
    <ligand>
        <name>Ca(2+)</name>
        <dbReference type="ChEBI" id="CHEBI:29108"/>
        <label>2</label>
    </ligand>
</feature>
<evidence type="ECO:0000256" key="13">
    <source>
        <dbReference type="ARBA" id="ARBA00072322"/>
    </source>
</evidence>
<dbReference type="Gene3D" id="1.10.420.10">
    <property type="entry name" value="Peroxidase, domain 2"/>
    <property type="match status" value="2"/>
</dbReference>
<dbReference type="PROSITE" id="PS51257">
    <property type="entry name" value="PROKAR_LIPOPROTEIN"/>
    <property type="match status" value="1"/>
</dbReference>
<accession>A0AAQ3L2Y5</accession>
<dbReference type="PRINTS" id="PR00458">
    <property type="entry name" value="PEROXIDASE"/>
</dbReference>
<evidence type="ECO:0000256" key="15">
    <source>
        <dbReference type="PIRSR" id="PIRSR600823-2"/>
    </source>
</evidence>
<comment type="catalytic activity">
    <reaction evidence="1">
        <text>2 a phenolic donor + H2O2 = 2 a phenolic radical donor + 2 H2O</text>
        <dbReference type="Rhea" id="RHEA:56136"/>
        <dbReference type="ChEBI" id="CHEBI:15377"/>
        <dbReference type="ChEBI" id="CHEBI:16240"/>
        <dbReference type="ChEBI" id="CHEBI:139520"/>
        <dbReference type="ChEBI" id="CHEBI:139521"/>
        <dbReference type="EC" id="1.11.1.7"/>
    </reaction>
</comment>
<feature type="active site" description="Proton acceptor" evidence="14">
    <location>
        <position position="71"/>
    </location>
</feature>
<keyword evidence="9 16" id="KW-0408">Iron</keyword>
<dbReference type="PROSITE" id="PS00436">
    <property type="entry name" value="PEROXIDASE_2"/>
    <property type="match status" value="2"/>
</dbReference>
<dbReference type="PANTHER" id="PTHR31388">
    <property type="entry name" value="PEROXIDASE 72-RELATED"/>
    <property type="match status" value="1"/>
</dbReference>
<dbReference type="CDD" id="cd00693">
    <property type="entry name" value="secretory_peroxidase"/>
    <property type="match status" value="2"/>
</dbReference>
<dbReference type="InterPro" id="IPR010255">
    <property type="entry name" value="Haem_peroxidase_sf"/>
</dbReference>
<keyword evidence="19" id="KW-0732">Signal</keyword>
<keyword evidence="12" id="KW-0376">Hydrogen peroxide</keyword>
<feature type="disulfide bond" evidence="18">
    <location>
        <begin position="126"/>
        <end position="321"/>
    </location>
</feature>
<dbReference type="PANTHER" id="PTHR31388:SF208">
    <property type="entry name" value="PEROXIDASE"/>
    <property type="match status" value="1"/>
</dbReference>
<dbReference type="Pfam" id="PF00141">
    <property type="entry name" value="peroxidase"/>
    <property type="match status" value="2"/>
</dbReference>
<evidence type="ECO:0000256" key="9">
    <source>
        <dbReference type="ARBA" id="ARBA00023004"/>
    </source>
</evidence>
<dbReference type="GO" id="GO:0046872">
    <property type="term" value="F:metal ion binding"/>
    <property type="evidence" value="ECO:0007669"/>
    <property type="project" value="UniProtKB-KW"/>
</dbReference>
<evidence type="ECO:0000256" key="19">
    <source>
        <dbReference type="SAM" id="SignalP"/>
    </source>
</evidence>
<evidence type="ECO:0000256" key="11">
    <source>
        <dbReference type="ARBA" id="ARBA00023180"/>
    </source>
</evidence>
<evidence type="ECO:0000256" key="4">
    <source>
        <dbReference type="ARBA" id="ARBA00022559"/>
    </source>
</evidence>
<dbReference type="EC" id="1.11.1.7" evidence="3"/>
<evidence type="ECO:0000256" key="6">
    <source>
        <dbReference type="ARBA" id="ARBA00022723"/>
    </source>
</evidence>
<sequence length="639" mass="68600">MASLSKTSLLSPLVVVVVLLLLACTTHAQSLSPTFYSTTCPRLRHIVRSTMKAAIRKNPMMGAGVLRLFFHDCFVNGCDASVLLDDTPSMAGEKNAPPNANSLRGFEVIDAIKSRVESSCPATVSCADILALAARDSVALLRGPKWKVLLGRRDARMASQAAAVADLPPPYADLDALTSAFSAKGLNVRDMVALSGAHTIGQSRCSVYRDRVYSWSNIHHMFAAVRQATCPIIGNDRHMTALDLQTPTTFDNKYFKNLVGGRGLLHTDQVLYGGGGVMTDNLVLYYSTNNTAFGKDFAAAMVKMGNISPLTGTLGEIRLNCRKSLLFCLVVVLLLACTTHVRSLSPTFYSTTCPKLRHIVRSTMKAAVQKNPMMGAGILRLFFHDCFVNGCDASVLLDDTPSMAGEKNAPPNANSLRGFEVIDAIKARVESSCPATVSCADILALAARDSVALLHGPKWKVLLGRRDARMASRAAAVADLPPPYAGLGALTSAFAAKGLNVRDMVALSGAHTIGQSRCSVYRDRVYSWRNIHPVFAAVRQATCPIIGNDRHMTALDLQTPTTFDNKYFKNLIGGGGLLHTDQVLYGGGGVMADNLVLYYSANNTAFGKDFAAAMVKMGNISPLTGTLGEIRLNCRKVNS</sequence>
<feature type="binding site" evidence="16">
    <location>
        <position position="81"/>
    </location>
    <ligand>
        <name>Ca(2+)</name>
        <dbReference type="ChEBI" id="CHEBI:29108"/>
        <label>1</label>
    </ligand>
</feature>
<feature type="domain" description="Plant heme peroxidase family profile" evidence="20">
    <location>
        <begin position="30"/>
        <end position="325"/>
    </location>
</feature>
<feature type="disulfide bond" evidence="18">
    <location>
        <begin position="73"/>
        <end position="78"/>
    </location>
</feature>
<feature type="disulfide bond" evidence="18">
    <location>
        <begin position="205"/>
        <end position="230"/>
    </location>
</feature>
<reference evidence="21 22" key="1">
    <citation type="submission" date="2023-10" db="EMBL/GenBank/DDBJ databases">
        <title>Chromosome-scale genome assembly provides insights into flower coloration mechanisms of Canna indica.</title>
        <authorList>
            <person name="Li C."/>
        </authorList>
    </citation>
    <scope>NUCLEOTIDE SEQUENCE [LARGE SCALE GENOMIC DNA]</scope>
    <source>
        <tissue evidence="21">Flower</tissue>
    </source>
</reference>
<dbReference type="InterPro" id="IPR002016">
    <property type="entry name" value="Haem_peroxidase"/>
</dbReference>
<dbReference type="EMBL" id="CP136898">
    <property type="protein sequence ID" value="WOL19145.1"/>
    <property type="molecule type" value="Genomic_DNA"/>
</dbReference>
<dbReference type="InterPro" id="IPR019794">
    <property type="entry name" value="Peroxidases_AS"/>
</dbReference>
<feature type="binding site" evidence="16">
    <location>
        <position position="79"/>
    </location>
    <ligand>
        <name>Ca(2+)</name>
        <dbReference type="ChEBI" id="CHEBI:29108"/>
        <label>1</label>
    </ligand>
</feature>
<evidence type="ECO:0000256" key="5">
    <source>
        <dbReference type="ARBA" id="ARBA00022617"/>
    </source>
</evidence>
<keyword evidence="4" id="KW-0575">Peroxidase</keyword>
<dbReference type="FunFam" id="1.10.520.10:FF:000001">
    <property type="entry name" value="Peroxidase"/>
    <property type="match status" value="2"/>
</dbReference>
<keyword evidence="6 16" id="KW-0479">Metal-binding</keyword>
<keyword evidence="10 18" id="KW-1015">Disulfide bond</keyword>
<dbReference type="PRINTS" id="PR00461">
    <property type="entry name" value="PLPEROXIDASE"/>
</dbReference>
<feature type="domain" description="Plant heme peroxidase family profile" evidence="20">
    <location>
        <begin position="343"/>
        <end position="638"/>
    </location>
</feature>
<evidence type="ECO:0000256" key="16">
    <source>
        <dbReference type="PIRSR" id="PIRSR600823-3"/>
    </source>
</evidence>
<evidence type="ECO:0000256" key="2">
    <source>
        <dbReference type="ARBA" id="ARBA00006873"/>
    </source>
</evidence>
<evidence type="ECO:0000256" key="1">
    <source>
        <dbReference type="ARBA" id="ARBA00000189"/>
    </source>
</evidence>
<feature type="binding site" evidence="16">
    <location>
        <position position="246"/>
    </location>
    <ligand>
        <name>Ca(2+)</name>
        <dbReference type="ChEBI" id="CHEBI:29108"/>
        <label>2</label>
    </ligand>
</feature>
<dbReference type="InterPro" id="IPR019793">
    <property type="entry name" value="Peroxidases_heam-ligand_BS"/>
</dbReference>
<feature type="site" description="Transition state stabilizer" evidence="17">
    <location>
        <position position="67"/>
    </location>
</feature>
<evidence type="ECO:0000256" key="18">
    <source>
        <dbReference type="PIRSR" id="PIRSR600823-5"/>
    </source>
</evidence>
<comment type="cofactor">
    <cofactor evidence="16">
        <name>Ca(2+)</name>
        <dbReference type="ChEBI" id="CHEBI:29108"/>
    </cofactor>
    <text evidence="16">Binds 2 calcium ions per subunit.</text>
</comment>
<dbReference type="GO" id="GO:0006979">
    <property type="term" value="P:response to oxidative stress"/>
    <property type="evidence" value="ECO:0007669"/>
    <property type="project" value="InterPro"/>
</dbReference>
<gene>
    <name evidence="21" type="ORF">Cni_G27942</name>
</gene>
<keyword evidence="5" id="KW-0349">Heme</keyword>
<comment type="similarity">
    <text evidence="2">Belongs to the peroxidase family. Ascorbate peroxidase subfamily.</text>
</comment>
<evidence type="ECO:0000256" key="10">
    <source>
        <dbReference type="ARBA" id="ARBA00023157"/>
    </source>
</evidence>
<evidence type="ECO:0000256" key="14">
    <source>
        <dbReference type="PIRSR" id="PIRSR600823-1"/>
    </source>
</evidence>
<dbReference type="GO" id="GO:0140825">
    <property type="term" value="F:lactoperoxidase activity"/>
    <property type="evidence" value="ECO:0007669"/>
    <property type="project" value="UniProtKB-EC"/>
</dbReference>
<comment type="cofactor">
    <cofactor evidence="16">
        <name>heme b</name>
        <dbReference type="ChEBI" id="CHEBI:60344"/>
    </cofactor>
    <text evidence="16">Binds 1 heme b (iron(II)-protoporphyrin IX) group per subunit.</text>
</comment>
<keyword evidence="11" id="KW-0325">Glycoprotein</keyword>
<dbReference type="FunFam" id="1.10.420.10:FF:000006">
    <property type="entry name" value="Peroxidase"/>
    <property type="match status" value="2"/>
</dbReference>
<feature type="binding site" description="axial binding residue" evidence="16">
    <location>
        <position position="198"/>
    </location>
    <ligand>
        <name>heme b</name>
        <dbReference type="ChEBI" id="CHEBI:60344"/>
    </ligand>
    <ligandPart>
        <name>Fe</name>
        <dbReference type="ChEBI" id="CHEBI:18248"/>
    </ligandPart>
</feature>
<proteinExistence type="inferred from homology"/>
<feature type="binding site" evidence="16">
    <location>
        <position position="72"/>
    </location>
    <ligand>
        <name>Ca(2+)</name>
        <dbReference type="ChEBI" id="CHEBI:29108"/>
        <label>1</label>
    </ligand>
</feature>
<evidence type="ECO:0000256" key="7">
    <source>
        <dbReference type="ARBA" id="ARBA00022837"/>
    </source>
</evidence>
<feature type="binding site" evidence="15">
    <location>
        <position position="168"/>
    </location>
    <ligand>
        <name>substrate</name>
    </ligand>
</feature>
<feature type="binding site" evidence="16">
    <location>
        <position position="251"/>
    </location>
    <ligand>
        <name>Ca(2+)</name>
        <dbReference type="ChEBI" id="CHEBI:29108"/>
        <label>2</label>
    </ligand>
</feature>
<evidence type="ECO:0000313" key="22">
    <source>
        <dbReference type="Proteomes" id="UP001327560"/>
    </source>
</evidence>
<feature type="binding site" evidence="16">
    <location>
        <position position="199"/>
    </location>
    <ligand>
        <name>Ca(2+)</name>
        <dbReference type="ChEBI" id="CHEBI:29108"/>
        <label>2</label>
    </ligand>
</feature>
<feature type="chain" id="PRO_5042897361" description="Peroxidase 1" evidence="19">
    <location>
        <begin position="29"/>
        <end position="639"/>
    </location>
</feature>
<dbReference type="GO" id="GO:0020037">
    <property type="term" value="F:heme binding"/>
    <property type="evidence" value="ECO:0007669"/>
    <property type="project" value="InterPro"/>
</dbReference>